<dbReference type="SMART" id="SM00450">
    <property type="entry name" value="RHOD"/>
    <property type="match status" value="1"/>
</dbReference>
<gene>
    <name evidence="4" type="ORF">G3I29_19060</name>
</gene>
<evidence type="ECO:0000256" key="2">
    <source>
        <dbReference type="ARBA" id="ARBA00022898"/>
    </source>
</evidence>
<dbReference type="EMBL" id="JAAGLQ010000402">
    <property type="protein sequence ID" value="NEA17572.1"/>
    <property type="molecule type" value="Genomic_DNA"/>
</dbReference>
<dbReference type="CDD" id="cd00158">
    <property type="entry name" value="RHOD"/>
    <property type="match status" value="1"/>
</dbReference>
<dbReference type="Pfam" id="PF00581">
    <property type="entry name" value="Rhodanese"/>
    <property type="match status" value="1"/>
</dbReference>
<feature type="domain" description="Rhodanese" evidence="3">
    <location>
        <begin position="347"/>
        <end position="438"/>
    </location>
</feature>
<keyword evidence="2" id="KW-0663">Pyridoxal phosphate</keyword>
<sequence>MKYDSILETVGDTPLVRIAPEVHGLPDIDLYAKLEFCNPFGSLKDRAAWNMVRPGLGSAIEKGSQIVELSSGNTAKALAAIAGMHGLGFKSVTNRMKIPEIKELLLLLGAEIEELPGQSECLDPTDSEDPLTLFHRGLAEPGSAYLHTDQYYNERNPEAHESGTGPEIVADLGGRAPDWFVAGVGTAGSSTGVARALRKHGPEVEVVGLVAEKSDFIPGIRNIDEVQEVGIFDPLTYDTIEKITSAEAIDGMLTLVRRCGILAGPTGGAAYFGAVRHLREVAPRLTGPATAVFIVCDRVESYLSYIKKRRPDLFGRRQPDTSVGSLSPEDASRAAGIGVAEAQEWIAKENPLVVDMRSPYAYAALHIEGSMNIVDELFEDLVRGGLPFSKARPVLLACPVGEQSLKYAALLTRLGHPDVRSLAGGIIAWRDAGAPLVRE</sequence>
<protein>
    <submittedName>
        <fullName evidence="4">Pyridoxal-phosphate dependent enzyme</fullName>
    </submittedName>
</protein>
<reference evidence="4 5" key="1">
    <citation type="submission" date="2020-01" db="EMBL/GenBank/DDBJ databases">
        <title>Insect and environment-associated Actinomycetes.</title>
        <authorList>
            <person name="Currrie C."/>
            <person name="Chevrette M."/>
            <person name="Carlson C."/>
            <person name="Stubbendieck R."/>
            <person name="Wendt-Pienkowski E."/>
        </authorList>
    </citation>
    <scope>NUCLEOTIDE SEQUENCE [LARGE SCALE GENOMIC DNA]</scope>
    <source>
        <strain evidence="4 5">SID11342</strain>
    </source>
</reference>
<proteinExistence type="predicted"/>
<dbReference type="Proteomes" id="UP000471293">
    <property type="component" value="Unassembled WGS sequence"/>
</dbReference>
<dbReference type="SUPFAM" id="SSF53686">
    <property type="entry name" value="Tryptophan synthase beta subunit-like PLP-dependent enzymes"/>
    <property type="match status" value="1"/>
</dbReference>
<comment type="caution">
    <text evidence="4">The sequence shown here is derived from an EMBL/GenBank/DDBJ whole genome shotgun (WGS) entry which is preliminary data.</text>
</comment>
<evidence type="ECO:0000313" key="4">
    <source>
        <dbReference type="EMBL" id="NEA17572.1"/>
    </source>
</evidence>
<dbReference type="SUPFAM" id="SSF52821">
    <property type="entry name" value="Rhodanese/Cell cycle control phosphatase"/>
    <property type="match status" value="1"/>
</dbReference>
<evidence type="ECO:0000256" key="1">
    <source>
        <dbReference type="ARBA" id="ARBA00001933"/>
    </source>
</evidence>
<dbReference type="InterPro" id="IPR001926">
    <property type="entry name" value="TrpB-like_PALP"/>
</dbReference>
<evidence type="ECO:0000259" key="3">
    <source>
        <dbReference type="PROSITE" id="PS50206"/>
    </source>
</evidence>
<evidence type="ECO:0000313" key="5">
    <source>
        <dbReference type="Proteomes" id="UP000471293"/>
    </source>
</evidence>
<name>A0A6N9U4T3_STRHA</name>
<organism evidence="4 5">
    <name type="scientific">Streptomyces halstedii</name>
    <dbReference type="NCBI Taxonomy" id="1944"/>
    <lineage>
        <taxon>Bacteria</taxon>
        <taxon>Bacillati</taxon>
        <taxon>Actinomycetota</taxon>
        <taxon>Actinomycetes</taxon>
        <taxon>Kitasatosporales</taxon>
        <taxon>Streptomycetaceae</taxon>
        <taxon>Streptomyces</taxon>
    </lineage>
</organism>
<dbReference type="InterPro" id="IPR050214">
    <property type="entry name" value="Cys_Synth/Cystath_Beta-Synth"/>
</dbReference>
<dbReference type="InterPro" id="IPR036052">
    <property type="entry name" value="TrpB-like_PALP_sf"/>
</dbReference>
<dbReference type="InterPro" id="IPR001763">
    <property type="entry name" value="Rhodanese-like_dom"/>
</dbReference>
<accession>A0A6N9U4T3</accession>
<dbReference type="Pfam" id="PF00291">
    <property type="entry name" value="PALP"/>
    <property type="match status" value="1"/>
</dbReference>
<dbReference type="Gene3D" id="3.40.250.10">
    <property type="entry name" value="Rhodanese-like domain"/>
    <property type="match status" value="1"/>
</dbReference>
<dbReference type="PANTHER" id="PTHR10314">
    <property type="entry name" value="CYSTATHIONINE BETA-SYNTHASE"/>
    <property type="match status" value="1"/>
</dbReference>
<comment type="cofactor">
    <cofactor evidence="1">
        <name>pyridoxal 5'-phosphate</name>
        <dbReference type="ChEBI" id="CHEBI:597326"/>
    </cofactor>
</comment>
<dbReference type="AlphaFoldDB" id="A0A6N9U4T3"/>
<dbReference type="PROSITE" id="PS50206">
    <property type="entry name" value="RHODANESE_3"/>
    <property type="match status" value="1"/>
</dbReference>
<dbReference type="Gene3D" id="3.40.50.1100">
    <property type="match status" value="2"/>
</dbReference>
<dbReference type="InterPro" id="IPR036873">
    <property type="entry name" value="Rhodanese-like_dom_sf"/>
</dbReference>
<dbReference type="GO" id="GO:1901605">
    <property type="term" value="P:alpha-amino acid metabolic process"/>
    <property type="evidence" value="ECO:0007669"/>
    <property type="project" value="UniProtKB-ARBA"/>
</dbReference>
<dbReference type="RefSeq" id="WP_164346233.1">
    <property type="nucleotide sequence ID" value="NZ_JAAGLQ010000402.1"/>
</dbReference>